<protein>
    <recommendedName>
        <fullName evidence="4">Retrotransposon gag domain-containing protein</fullName>
    </recommendedName>
</protein>
<sequence>MASDRSQNMIKKESEGFKEYAQRWRELAAQVQPPIMESEMVTMFIDTLPSPYYDRIVGNVASNFVDLVVVGERIELGIRRGNFTQTNNSASFTKKPAPERKKGEGKHSILCPDPGRIPISNNAANALHPTEPAMNRRQDRRQHMVNTVRGKKVEHGANPDPDGLHQFVSSTTRTKLIEVVPLMPLELQYPRSYDPNTRCDYHGRAIGHATERCRSLKHKVQDLLDNGLLEFEDKGPNVHRNPLPAHGTMALNAINHEDGKIVKWESRKAVVSAYRVEEGSYPGQGNNAATIVYVEGNENPRPKPLIIQYNLAPKPRVPFIIQVPTRLAYNNNAVPWSYSTEESPIPQIKKETIDLEVTNIAGTRGMTRSGRIFALEALRNRDPTPAKQEKTVELLKRVVTEEEA</sequence>
<comment type="caution">
    <text evidence="2">The sequence shown here is derived from an EMBL/GenBank/DDBJ whole genome shotgun (WGS) entry which is preliminary data.</text>
</comment>
<dbReference type="OrthoDB" id="1743010at2759"/>
<dbReference type="Proteomes" id="UP000257109">
    <property type="component" value="Unassembled WGS sequence"/>
</dbReference>
<feature type="non-terminal residue" evidence="2">
    <location>
        <position position="1"/>
    </location>
</feature>
<feature type="compositionally biased region" description="Basic and acidic residues" evidence="1">
    <location>
        <begin position="96"/>
        <end position="107"/>
    </location>
</feature>
<keyword evidence="3" id="KW-1185">Reference proteome</keyword>
<evidence type="ECO:0000313" key="2">
    <source>
        <dbReference type="EMBL" id="RDX92297.1"/>
    </source>
</evidence>
<gene>
    <name evidence="2" type="ORF">CR513_25586</name>
</gene>
<reference evidence="2" key="1">
    <citation type="submission" date="2018-05" db="EMBL/GenBank/DDBJ databases">
        <title>Draft genome of Mucuna pruriens seed.</title>
        <authorList>
            <person name="Nnadi N.E."/>
            <person name="Vos R."/>
            <person name="Hasami M.H."/>
            <person name="Devisetty U.K."/>
            <person name="Aguiy J.C."/>
        </authorList>
    </citation>
    <scope>NUCLEOTIDE SEQUENCE [LARGE SCALE GENOMIC DNA]</scope>
    <source>
        <strain evidence="2">JCA_2017</strain>
    </source>
</reference>
<dbReference type="EMBL" id="QJKJ01004900">
    <property type="protein sequence ID" value="RDX92297.1"/>
    <property type="molecule type" value="Genomic_DNA"/>
</dbReference>
<dbReference type="PANTHER" id="PTHR32108:SF9">
    <property type="entry name" value="REVERSE TRANSCRIPTASE RNASE H-LIKE DOMAIN-CONTAINING PROTEIN"/>
    <property type="match status" value="1"/>
</dbReference>
<dbReference type="PANTHER" id="PTHR32108">
    <property type="entry name" value="DNA-DIRECTED RNA POLYMERASE SUBUNIT ALPHA"/>
    <property type="match status" value="1"/>
</dbReference>
<accession>A0A371GP14</accession>
<dbReference type="AlphaFoldDB" id="A0A371GP14"/>
<feature type="region of interest" description="Disordered" evidence="1">
    <location>
        <begin position="86"/>
        <end position="115"/>
    </location>
</feature>
<organism evidence="2 3">
    <name type="scientific">Mucuna pruriens</name>
    <name type="common">Velvet bean</name>
    <name type="synonym">Dolichos pruriens</name>
    <dbReference type="NCBI Taxonomy" id="157652"/>
    <lineage>
        <taxon>Eukaryota</taxon>
        <taxon>Viridiplantae</taxon>
        <taxon>Streptophyta</taxon>
        <taxon>Embryophyta</taxon>
        <taxon>Tracheophyta</taxon>
        <taxon>Spermatophyta</taxon>
        <taxon>Magnoliopsida</taxon>
        <taxon>eudicotyledons</taxon>
        <taxon>Gunneridae</taxon>
        <taxon>Pentapetalae</taxon>
        <taxon>rosids</taxon>
        <taxon>fabids</taxon>
        <taxon>Fabales</taxon>
        <taxon>Fabaceae</taxon>
        <taxon>Papilionoideae</taxon>
        <taxon>50 kb inversion clade</taxon>
        <taxon>NPAAA clade</taxon>
        <taxon>indigoferoid/millettioid clade</taxon>
        <taxon>Phaseoleae</taxon>
        <taxon>Mucuna</taxon>
    </lineage>
</organism>
<evidence type="ECO:0000313" key="3">
    <source>
        <dbReference type="Proteomes" id="UP000257109"/>
    </source>
</evidence>
<evidence type="ECO:0008006" key="4">
    <source>
        <dbReference type="Google" id="ProtNLM"/>
    </source>
</evidence>
<evidence type="ECO:0000256" key="1">
    <source>
        <dbReference type="SAM" id="MobiDB-lite"/>
    </source>
</evidence>
<name>A0A371GP14_MUCPR</name>
<proteinExistence type="predicted"/>